<comment type="caution">
    <text evidence="1">The sequence shown here is derived from an EMBL/GenBank/DDBJ whole genome shotgun (WGS) entry which is preliminary data.</text>
</comment>
<reference evidence="1 2" key="1">
    <citation type="journal article" date="2017" name="Elife">
        <title>Extensive horizontal gene transfer in cheese-associated bacteria.</title>
        <authorList>
            <person name="Bonham K.S."/>
            <person name="Wolfe B.E."/>
            <person name="Dutton R.J."/>
        </authorList>
    </citation>
    <scope>NUCLEOTIDE SEQUENCE [LARGE SCALE GENOMIC DNA]</scope>
    <source>
        <strain evidence="1 2">JB5</strain>
    </source>
</reference>
<gene>
    <name evidence="1" type="ORF">CIK79_16955</name>
</gene>
<dbReference type="AlphaFoldDB" id="A0A2A3X805"/>
<sequence length="134" mass="14851">MNNNDTVPTRVTQKYTLLAVAVPIVWLGLAGCTTEASNAEPETKTFSYAGKTLFLETNEVATNVVVSDRDDIQVTRWFERTAGFEQLMWELKGDTLEIDAGCHGIAICDARFEVEVPHDLHVELNGRKVTPAEP</sequence>
<evidence type="ECO:0008006" key="3">
    <source>
        <dbReference type="Google" id="ProtNLM"/>
    </source>
</evidence>
<organism evidence="1 2">
    <name type="scientific">Brevibacterium aurantiacum</name>
    <dbReference type="NCBI Taxonomy" id="273384"/>
    <lineage>
        <taxon>Bacteria</taxon>
        <taxon>Bacillati</taxon>
        <taxon>Actinomycetota</taxon>
        <taxon>Actinomycetes</taxon>
        <taxon>Micrococcales</taxon>
        <taxon>Brevibacteriaceae</taxon>
        <taxon>Brevibacterium</taxon>
    </lineage>
</organism>
<dbReference type="EMBL" id="NRGX01000001">
    <property type="protein sequence ID" value="PCC19832.1"/>
    <property type="molecule type" value="Genomic_DNA"/>
</dbReference>
<evidence type="ECO:0000313" key="2">
    <source>
        <dbReference type="Proteomes" id="UP000218377"/>
    </source>
</evidence>
<dbReference type="Proteomes" id="UP000218377">
    <property type="component" value="Unassembled WGS sequence"/>
</dbReference>
<evidence type="ECO:0000313" key="1">
    <source>
        <dbReference type="EMBL" id="PCC19832.1"/>
    </source>
</evidence>
<proteinExistence type="predicted"/>
<accession>A0A2A3X805</accession>
<protein>
    <recommendedName>
        <fullName evidence="3">Lipoprotein</fullName>
    </recommendedName>
</protein>
<dbReference type="RefSeq" id="WP_096158681.1">
    <property type="nucleotide sequence ID" value="NZ_NRGX01000001.1"/>
</dbReference>
<name>A0A2A3X805_BREAU</name>